<organism evidence="1">
    <name type="scientific">marine sediment metagenome</name>
    <dbReference type="NCBI Taxonomy" id="412755"/>
    <lineage>
        <taxon>unclassified sequences</taxon>
        <taxon>metagenomes</taxon>
        <taxon>ecological metagenomes</taxon>
    </lineage>
</organism>
<evidence type="ECO:0000313" key="1">
    <source>
        <dbReference type="EMBL" id="KKN49140.1"/>
    </source>
</evidence>
<protein>
    <submittedName>
        <fullName evidence="1">Uncharacterized protein</fullName>
    </submittedName>
</protein>
<name>A0A0F9QXT1_9ZZZZ</name>
<dbReference type="EMBL" id="LAZR01001182">
    <property type="protein sequence ID" value="KKN49140.1"/>
    <property type="molecule type" value="Genomic_DNA"/>
</dbReference>
<comment type="caution">
    <text evidence="1">The sequence shown here is derived from an EMBL/GenBank/DDBJ whole genome shotgun (WGS) entry which is preliminary data.</text>
</comment>
<dbReference type="AlphaFoldDB" id="A0A0F9QXT1"/>
<sequence>MANFPALYRNSNGRDENLTSADGGLLITVIDCAAASEAVSLFPTVDTTGSLALFTAYNSTCTVGAASSVFTFGGGITVTQTLTATAAALFNGDVTLGNAAGDDIIVTGSVAGDLTFKTGATRTIGLDSATMVVGTTTTGQLQLVGAAEIDLATILVDINATAAVTIDAVTASQFVVSGATADLTLGARGATITLSDVSNTGLDANFTATSVLGAINEVKTSNLGTTTPGWLASEVVAVGDAVYLNRDVGNARTGVYLADNTASGKQDPVGIALTGGGIGTTIYIATHGQEAIINSVIAATNEGSPVYLDTAGGLTLTPPPNVPGSGDSSQIIGQVSATGVAGVAKIIIQLRDVKIM</sequence>
<accession>A0A0F9QXT1</accession>
<proteinExistence type="predicted"/>
<reference evidence="1" key="1">
    <citation type="journal article" date="2015" name="Nature">
        <title>Complex archaea that bridge the gap between prokaryotes and eukaryotes.</title>
        <authorList>
            <person name="Spang A."/>
            <person name="Saw J.H."/>
            <person name="Jorgensen S.L."/>
            <person name="Zaremba-Niedzwiedzka K."/>
            <person name="Martijn J."/>
            <person name="Lind A.E."/>
            <person name="van Eijk R."/>
            <person name="Schleper C."/>
            <person name="Guy L."/>
            <person name="Ettema T.J."/>
        </authorList>
    </citation>
    <scope>NUCLEOTIDE SEQUENCE</scope>
</reference>
<gene>
    <name evidence="1" type="ORF">LCGC14_0645880</name>
</gene>